<dbReference type="EMBL" id="CT573071">
    <property type="protein sequence ID" value="CAJ75282.1"/>
    <property type="molecule type" value="Genomic_DNA"/>
</dbReference>
<evidence type="ECO:0000313" key="1">
    <source>
        <dbReference type="EMBL" id="CAJ75282.1"/>
    </source>
</evidence>
<sequence length="55" mass="6032">MTQSVCVGMHVTNQDKIVHLTSLQSVGKRGRFVFITKGVVESMEKSGPPPAPHKR</sequence>
<reference evidence="1" key="1">
    <citation type="journal article" date="2006" name="Nature">
        <title>Deciphering the evolution and metabolism of an anammox bacterium from a community genome.</title>
        <authorList>
            <person name="Strous M."/>
            <person name="Pelletier E."/>
            <person name="Mangenot S."/>
            <person name="Rattei T."/>
            <person name="Lehner A."/>
            <person name="Taylor M.W."/>
            <person name="Horn M."/>
            <person name="Daims H."/>
            <person name="Bartol-Mavel D."/>
            <person name="Wincker P."/>
            <person name="Barbe V."/>
            <person name="Fonknechten N."/>
            <person name="Vallenet D."/>
            <person name="Segurens B."/>
            <person name="Schenowitz-Truong C."/>
            <person name="Medigue C."/>
            <person name="Collingro A."/>
            <person name="Snel B."/>
            <person name="Dutilh B.E."/>
            <person name="OpDenCamp H.J.M."/>
            <person name="vanDerDrift C."/>
            <person name="Cirpus I."/>
            <person name="vanDePas-Schoonen K.T."/>
            <person name="Harhangi H.R."/>
            <person name="vanNiftrik L."/>
            <person name="Schmid M."/>
            <person name="Keltjens J."/>
            <person name="vanDeVossenberg J."/>
            <person name="Kartal B."/>
            <person name="Meier H."/>
            <person name="Frishman D."/>
            <person name="Huynen M.A."/>
            <person name="Mewes H."/>
            <person name="Weissenbach J."/>
            <person name="Jetten M.S.M."/>
            <person name="Wagner M."/>
            <person name="LePaslier D."/>
        </authorList>
    </citation>
    <scope>NUCLEOTIDE SEQUENCE</scope>
</reference>
<protein>
    <submittedName>
        <fullName evidence="1">Uncharacterized protein</fullName>
    </submittedName>
</protein>
<name>Q1Q5J5_KUEST</name>
<organism evidence="1">
    <name type="scientific">Kuenenia stuttgartiensis</name>
    <dbReference type="NCBI Taxonomy" id="174633"/>
    <lineage>
        <taxon>Bacteria</taxon>
        <taxon>Pseudomonadati</taxon>
        <taxon>Planctomycetota</taxon>
        <taxon>Candidatus Brocadiia</taxon>
        <taxon>Candidatus Brocadiales</taxon>
        <taxon>Candidatus Brocadiaceae</taxon>
        <taxon>Candidatus Kuenenia</taxon>
    </lineage>
</organism>
<gene>
    <name evidence="1" type="ORF">kuste4520</name>
</gene>
<proteinExistence type="predicted"/>
<dbReference type="AlphaFoldDB" id="Q1Q5J5"/>
<reference evidence="1" key="2">
    <citation type="submission" date="2006-01" db="EMBL/GenBank/DDBJ databases">
        <authorList>
            <person name="Genoscope"/>
        </authorList>
    </citation>
    <scope>NUCLEOTIDE SEQUENCE</scope>
</reference>
<accession>Q1Q5J5</accession>